<proteinExistence type="predicted"/>
<dbReference type="Pfam" id="PF00934">
    <property type="entry name" value="PE"/>
    <property type="match status" value="1"/>
</dbReference>
<dbReference type="EMBL" id="AP022613">
    <property type="protein sequence ID" value="BBZ42618.1"/>
    <property type="molecule type" value="Genomic_DNA"/>
</dbReference>
<feature type="domain" description="PE" evidence="1">
    <location>
        <begin position="14"/>
        <end position="104"/>
    </location>
</feature>
<protein>
    <submittedName>
        <fullName evidence="3">PE family protein</fullName>
    </submittedName>
</protein>
<name>A0A7I7YLA0_9MYCO</name>
<feature type="domain" description="PE-PPE" evidence="2">
    <location>
        <begin position="152"/>
        <end position="386"/>
    </location>
</feature>
<organism evidence="3 4">
    <name type="scientific">Mycobacterium conspicuum</name>
    <dbReference type="NCBI Taxonomy" id="44010"/>
    <lineage>
        <taxon>Bacteria</taxon>
        <taxon>Bacillati</taxon>
        <taxon>Actinomycetota</taxon>
        <taxon>Actinomycetes</taxon>
        <taxon>Mycobacteriales</taxon>
        <taxon>Mycobacteriaceae</taxon>
        <taxon>Mycobacterium</taxon>
    </lineage>
</organism>
<evidence type="ECO:0000259" key="2">
    <source>
        <dbReference type="Pfam" id="PF08237"/>
    </source>
</evidence>
<evidence type="ECO:0000259" key="1">
    <source>
        <dbReference type="Pfam" id="PF00934"/>
    </source>
</evidence>
<accession>A0A7I7YLA0</accession>
<reference evidence="3 4" key="1">
    <citation type="journal article" date="2019" name="Emerg. Microbes Infect.">
        <title>Comprehensive subspecies identification of 175 nontuberculous mycobacteria species based on 7547 genomic profiles.</title>
        <authorList>
            <person name="Matsumoto Y."/>
            <person name="Kinjo T."/>
            <person name="Motooka D."/>
            <person name="Nabeya D."/>
            <person name="Jung N."/>
            <person name="Uechi K."/>
            <person name="Horii T."/>
            <person name="Iida T."/>
            <person name="Fujita J."/>
            <person name="Nakamura S."/>
        </authorList>
    </citation>
    <scope>NUCLEOTIDE SEQUENCE [LARGE SCALE GENOMIC DNA]</scope>
    <source>
        <strain evidence="3 4">JCM 14738</strain>
    </source>
</reference>
<dbReference type="InterPro" id="IPR000084">
    <property type="entry name" value="PE-PGRS_N"/>
</dbReference>
<dbReference type="InterPro" id="IPR013228">
    <property type="entry name" value="PE-PPE_C"/>
</dbReference>
<keyword evidence="4" id="KW-1185">Reference proteome</keyword>
<dbReference type="Gene3D" id="1.10.287.850">
    <property type="entry name" value="HP0062-like domain"/>
    <property type="match status" value="1"/>
</dbReference>
<dbReference type="InterPro" id="IPR038332">
    <property type="entry name" value="PPE_sf"/>
</dbReference>
<dbReference type="Pfam" id="PF08237">
    <property type="entry name" value="PE-PPE"/>
    <property type="match status" value="1"/>
</dbReference>
<dbReference type="AlphaFoldDB" id="A0A7I7YLA0"/>
<evidence type="ECO:0000313" key="4">
    <source>
        <dbReference type="Proteomes" id="UP000467385"/>
    </source>
</evidence>
<dbReference type="Proteomes" id="UP000467385">
    <property type="component" value="Chromosome"/>
</dbReference>
<dbReference type="SUPFAM" id="SSF53474">
    <property type="entry name" value="alpha/beta-Hydrolases"/>
    <property type="match status" value="1"/>
</dbReference>
<dbReference type="InterPro" id="IPR029058">
    <property type="entry name" value="AB_hydrolase_fold"/>
</dbReference>
<dbReference type="SUPFAM" id="SSF140459">
    <property type="entry name" value="PE/PPE dimer-like"/>
    <property type="match status" value="1"/>
</dbReference>
<evidence type="ECO:0000313" key="3">
    <source>
        <dbReference type="EMBL" id="BBZ42618.1"/>
    </source>
</evidence>
<dbReference type="Gene3D" id="3.40.50.1820">
    <property type="entry name" value="alpha/beta hydrolase"/>
    <property type="match status" value="1"/>
</dbReference>
<sequence>MSTIAGKDVLMTFVITEPHIIAAVATDVEGIGSAISAAHAAAAGPTSVLLAPAADEVSAAITKLFGAYGQDYQAVVKHAAAFHHEFTQALSNAGNAYANIEGANAGALAAPQFTPINSDLTLFLGPTGNPTPTTTYVTNANNLYVRSVNALQALFTPEELYPLTGVKSMTLNSSVTEGLRILDDAITQQLPQGSTNTLTVFGYSQSAIIASLEMQKLAAMGPLAPTADQLHFVLVGNEMNPNGGMLARFPGLSIPSLGLTFYGGTPADTIYPTDIYTLEYDGFADFPQYPLNFLSDLNAVMGILTVHTTYVSPFLGHPAVTPIQVDNAIPLTTSPDYYTNGGVTHYYIIPTENLPLLDPVRAIPVIGNPIADLLQPDLKVLVNLGYGNPDYGWSTGYANVTTPFGLAPHVGASVVLGDLATGTQQGIQAFHADLANIHSTPITLPKFEPQFVQAFSPPTPSSMPPAVPPTPLNIANTIASIISTDYAVLQPTADTLLAFVTTLPAYDATLFVGQLLQGNLANAIGYPIAADIGLATVAALVEIDVIGSAIAQNIADIRSLLP</sequence>
<gene>
    <name evidence="3" type="primary">PE1_4</name>
    <name evidence="3" type="ORF">MCNS_56810</name>
</gene>